<keyword evidence="3" id="KW-1185">Reference proteome</keyword>
<evidence type="ECO:0000256" key="1">
    <source>
        <dbReference type="SAM" id="MobiDB-lite"/>
    </source>
</evidence>
<gene>
    <name evidence="2" type="ORF">PXEA_LOCUS28259</name>
</gene>
<comment type="caution">
    <text evidence="2">The sequence shown here is derived from an EMBL/GenBank/DDBJ whole genome shotgun (WGS) entry which is preliminary data.</text>
</comment>
<reference evidence="2" key="1">
    <citation type="submission" date="2018-11" db="EMBL/GenBank/DDBJ databases">
        <authorList>
            <consortium name="Pathogen Informatics"/>
        </authorList>
    </citation>
    <scope>NUCLEOTIDE SEQUENCE</scope>
</reference>
<organism evidence="2 3">
    <name type="scientific">Protopolystoma xenopodis</name>
    <dbReference type="NCBI Taxonomy" id="117903"/>
    <lineage>
        <taxon>Eukaryota</taxon>
        <taxon>Metazoa</taxon>
        <taxon>Spiralia</taxon>
        <taxon>Lophotrochozoa</taxon>
        <taxon>Platyhelminthes</taxon>
        <taxon>Monogenea</taxon>
        <taxon>Polyopisthocotylea</taxon>
        <taxon>Polystomatidea</taxon>
        <taxon>Polystomatidae</taxon>
        <taxon>Protopolystoma</taxon>
    </lineage>
</organism>
<sequence>MHLIVRSSDLLGTQTLGCLVRLTCMSGPLAEPSSAQLIGNATNAIATNTIVSYGNSPVVGYFGCRQTTSRTESGQTVGPGNARLGNGVGPDTLEPSQSARLPISSNFTEGCTVMDAASHLDALPGGVTGILSRLNCSLRLLILVENLNCWICAHNLVMSQVSDRSSSLLVKAKFFEPSTTAIQHEQASLRQLTLFYFLMNYSSPYFPYPTLHLHTFTLKELVHLLSTCRSRENFSTCSTNANVSRLCQQLASLSQGLPASFSGVGISNLQPYELVLLAEFMLSLSLRANQLWEPVCKILALAATTAAVTTTSGGLSSSSSSSTAASGTALESHRGVADGQSASGGGAALGPSSEVEASATVAILELSLVSLVVMDRFLANFQALIIRCIEVESDRAANSDDTGQAREAMERLFACWSELADSVPPSSSCSNLKIETLHNMKSADPKIEYIRRLLIGLHSRVDALQFQLFQVYLASKLARPVGFRGAGGGRGFLGQTMEGLTVTEISALEVGVLAHFDAGDGAEEDRSEINLDLDEDDLVSYEDSLYVSGICGLTRPDLAVDLLTQLLYDRSCRLAAAASMVSAKVPFDSAPSTRPDFPIRILEDLHWLVLIAGHLLVIGPGSLSAFVRFTSPWAESDFSVSHWL</sequence>
<dbReference type="Proteomes" id="UP000784294">
    <property type="component" value="Unassembled WGS sequence"/>
</dbReference>
<dbReference type="EMBL" id="CAAALY010248474">
    <property type="protein sequence ID" value="VEL34819.1"/>
    <property type="molecule type" value="Genomic_DNA"/>
</dbReference>
<feature type="region of interest" description="Disordered" evidence="1">
    <location>
        <begin position="311"/>
        <end position="330"/>
    </location>
</feature>
<evidence type="ECO:0000313" key="2">
    <source>
        <dbReference type="EMBL" id="VEL34819.1"/>
    </source>
</evidence>
<protein>
    <submittedName>
        <fullName evidence="2">Uncharacterized protein</fullName>
    </submittedName>
</protein>
<dbReference type="AlphaFoldDB" id="A0A448XEM0"/>
<evidence type="ECO:0000313" key="3">
    <source>
        <dbReference type="Proteomes" id="UP000784294"/>
    </source>
</evidence>
<proteinExistence type="predicted"/>
<accession>A0A448XEM0</accession>
<name>A0A448XEM0_9PLAT</name>
<dbReference type="OrthoDB" id="5548448at2759"/>